<keyword evidence="1" id="KW-0732">Signal</keyword>
<gene>
    <name evidence="2" type="ORF">DX130_11180</name>
</gene>
<feature type="signal peptide" evidence="1">
    <location>
        <begin position="1"/>
        <end position="30"/>
    </location>
</feature>
<dbReference type="Proteomes" id="UP000261905">
    <property type="component" value="Unassembled WGS sequence"/>
</dbReference>
<organism evidence="2 3">
    <name type="scientific">Paenibacillus paeoniae</name>
    <dbReference type="NCBI Taxonomy" id="2292705"/>
    <lineage>
        <taxon>Bacteria</taxon>
        <taxon>Bacillati</taxon>
        <taxon>Bacillota</taxon>
        <taxon>Bacilli</taxon>
        <taxon>Bacillales</taxon>
        <taxon>Paenibacillaceae</taxon>
        <taxon>Paenibacillus</taxon>
    </lineage>
</organism>
<name>A0A371PMV7_9BACL</name>
<evidence type="ECO:0008006" key="4">
    <source>
        <dbReference type="Google" id="ProtNLM"/>
    </source>
</evidence>
<dbReference type="OrthoDB" id="368706at2"/>
<evidence type="ECO:0000313" key="3">
    <source>
        <dbReference type="Proteomes" id="UP000261905"/>
    </source>
</evidence>
<accession>A0A371PMV7</accession>
<sequence>MTTTRVRFSQWTVALLAAFAILFTATASHAAPLTASQHALDGAAEYKLFLEDKFDVSLEGKISKGNFIRAVADVLNIEAPKDKAVFSDLSSSDDLYDAAAALYGKGILQGPAIGGELPLTNAVAVSIAIRAADLKELAYTYPTAKVDKALGELGISAAGLGKHVSQELAAAVDTGFIPAEYRQGFSPRATANEAFINVLLGKVLETKGLYKNYIGYISDADIITKLNQAYATSDIIQAPKLQKLVNTALEQELITGYNLKDSRFESNFVDELALTYGHSNLKHAIQLIGLLRSEGLDAKVQFEPKTSAFVHLLEWGDPGPNVVKIANGNYIAYAKEYDLEFEFATKKDKEAFQAIILAYAKKNSADQTGLIASSWWQPLYYSATELADYEVITNNLITDPESPYTVHPFSLNENSEAVVKGFKAIDPDAVITPYKFWVDVPFFNYLHGEST</sequence>
<feature type="chain" id="PRO_5016720427" description="SLH domain-containing protein" evidence="1">
    <location>
        <begin position="31"/>
        <end position="451"/>
    </location>
</feature>
<keyword evidence="3" id="KW-1185">Reference proteome</keyword>
<dbReference type="RefSeq" id="WP_116045183.1">
    <property type="nucleotide sequence ID" value="NZ_QUBQ01000001.1"/>
</dbReference>
<evidence type="ECO:0000313" key="2">
    <source>
        <dbReference type="EMBL" id="REK77526.1"/>
    </source>
</evidence>
<evidence type="ECO:0000256" key="1">
    <source>
        <dbReference type="SAM" id="SignalP"/>
    </source>
</evidence>
<comment type="caution">
    <text evidence="2">The sequence shown here is derived from an EMBL/GenBank/DDBJ whole genome shotgun (WGS) entry which is preliminary data.</text>
</comment>
<dbReference type="EMBL" id="QUBQ01000001">
    <property type="protein sequence ID" value="REK77526.1"/>
    <property type="molecule type" value="Genomic_DNA"/>
</dbReference>
<dbReference type="AlphaFoldDB" id="A0A371PMV7"/>
<reference evidence="2 3" key="1">
    <citation type="submission" date="2018-08" db="EMBL/GenBank/DDBJ databases">
        <title>Paenibacillus sp. M4BSY-1, whole genome shotgun sequence.</title>
        <authorList>
            <person name="Tuo L."/>
        </authorList>
    </citation>
    <scope>NUCLEOTIDE SEQUENCE [LARGE SCALE GENOMIC DNA]</scope>
    <source>
        <strain evidence="2 3">M4BSY-1</strain>
    </source>
</reference>
<protein>
    <recommendedName>
        <fullName evidence="4">SLH domain-containing protein</fullName>
    </recommendedName>
</protein>
<proteinExistence type="predicted"/>